<dbReference type="InterPro" id="IPR039561">
    <property type="entry name" value="Peptidase_M15C"/>
</dbReference>
<accession>A0A5P8E7P1</accession>
<protein>
    <submittedName>
        <fullName evidence="3">M15 family peptidase</fullName>
    </submittedName>
</protein>
<dbReference type="OrthoDB" id="9799970at2"/>
<evidence type="ECO:0000256" key="1">
    <source>
        <dbReference type="SAM" id="MobiDB-lite"/>
    </source>
</evidence>
<sequence>MNASCEDRANNTTTKDSTEVAEDNNSENADEFVKKWKAGTIVSEAQVKAVGIDNCFKAEEISDAVFARMKGKSYKEGCPIPLSDLRYLKVLHRNKDGKIQLGEMVCNRIIANKLLRIFRKLYDIGYKIERMVLIDDYDAVDEKSMTANNSSCFCYRNVSGTTTISKHGRGLAVDINTLYNPYVKVRNGKTLVEPAAGRPYINNRDKRTDIPFKIDRNDLAYKVFTAEGFTWGGNWNSVKDYQHFEYDPK</sequence>
<feature type="region of interest" description="Disordered" evidence="1">
    <location>
        <begin position="1"/>
        <end position="26"/>
    </location>
</feature>
<dbReference type="Proteomes" id="UP000249375">
    <property type="component" value="Chromosome"/>
</dbReference>
<evidence type="ECO:0000313" key="4">
    <source>
        <dbReference type="Proteomes" id="UP000249375"/>
    </source>
</evidence>
<name>A0A5P8E7P1_9BACT</name>
<dbReference type="GO" id="GO:0008233">
    <property type="term" value="F:peptidase activity"/>
    <property type="evidence" value="ECO:0007669"/>
    <property type="project" value="InterPro"/>
</dbReference>
<organism evidence="3 4">
    <name type="scientific">Pseudoprevotella muciniphila</name>
    <dbReference type="NCBI Taxonomy" id="2133944"/>
    <lineage>
        <taxon>Bacteria</taxon>
        <taxon>Pseudomonadati</taxon>
        <taxon>Bacteroidota</taxon>
        <taxon>Bacteroidia</taxon>
        <taxon>Bacteroidales</taxon>
        <taxon>Prevotellaceae</taxon>
        <taxon>Pseudoprevotella</taxon>
    </lineage>
</organism>
<evidence type="ECO:0000259" key="2">
    <source>
        <dbReference type="Pfam" id="PF13539"/>
    </source>
</evidence>
<keyword evidence="4" id="KW-1185">Reference proteome</keyword>
<dbReference type="AlphaFoldDB" id="A0A5P8E7P1"/>
<reference evidence="3 4" key="1">
    <citation type="submission" date="2018-11" db="EMBL/GenBank/DDBJ databases">
        <authorList>
            <person name="Na S.W."/>
            <person name="Baik M."/>
        </authorList>
    </citation>
    <scope>NUCLEOTIDE SEQUENCE [LARGE SCALE GENOMIC DNA]</scope>
    <source>
        <strain evidence="3 4">E39</strain>
    </source>
</reference>
<evidence type="ECO:0000313" key="3">
    <source>
        <dbReference type="EMBL" id="QFQ12964.1"/>
    </source>
</evidence>
<feature type="domain" description="Peptidase M15C" evidence="2">
    <location>
        <begin position="160"/>
        <end position="246"/>
    </location>
</feature>
<proteinExistence type="predicted"/>
<dbReference type="SUPFAM" id="SSF55166">
    <property type="entry name" value="Hedgehog/DD-peptidase"/>
    <property type="match status" value="1"/>
</dbReference>
<dbReference type="InterPro" id="IPR009045">
    <property type="entry name" value="Zn_M74/Hedgehog-like"/>
</dbReference>
<dbReference type="Gene3D" id="3.30.1380.10">
    <property type="match status" value="1"/>
</dbReference>
<dbReference type="EMBL" id="CP033459">
    <property type="protein sequence ID" value="QFQ12964.1"/>
    <property type="molecule type" value="Genomic_DNA"/>
</dbReference>
<gene>
    <name evidence="3" type="ORF">C7Y71_008000</name>
</gene>
<dbReference type="KEGG" id="alq:C7Y71_008000"/>
<dbReference type="Pfam" id="PF13539">
    <property type="entry name" value="Peptidase_M15_4"/>
    <property type="match status" value="1"/>
</dbReference>